<dbReference type="Proteomes" id="UP000390335">
    <property type="component" value="Unassembled WGS sequence"/>
</dbReference>
<accession>A0ABQ0Z0F3</accession>
<evidence type="ECO:0000313" key="2">
    <source>
        <dbReference type="Proteomes" id="UP000390335"/>
    </source>
</evidence>
<gene>
    <name evidence="1" type="ORF">RsS93_13210</name>
</gene>
<evidence type="ECO:0000313" key="1">
    <source>
        <dbReference type="EMBL" id="GES48707.1"/>
    </source>
</evidence>
<name>A0ABQ0Z0F3_9HYPH</name>
<organism evidence="1 2">
    <name type="scientific">Rhizobium dioscoreae</name>
    <dbReference type="NCBI Taxonomy" id="2653122"/>
    <lineage>
        <taxon>Bacteria</taxon>
        <taxon>Pseudomonadati</taxon>
        <taxon>Pseudomonadota</taxon>
        <taxon>Alphaproteobacteria</taxon>
        <taxon>Hyphomicrobiales</taxon>
        <taxon>Rhizobiaceae</taxon>
        <taxon>Rhizobium/Agrobacterium group</taxon>
        <taxon>Rhizobium</taxon>
    </lineage>
</organism>
<reference evidence="1 2" key="1">
    <citation type="journal article" date="2020" name="Genome Biol. Evol.">
        <title>Rhizobium dioscoreae sp. nov., a plant growth-promoting bacterium isolated from yam (Dioscorea species).</title>
        <authorList>
            <person name="Ouyabe M."/>
            <person name="Tanaka N."/>
            <person name="Shiwa Y."/>
            <person name="Fujita N."/>
            <person name="Kikuno H."/>
            <person name="Babil P."/>
            <person name="Shiwachi H."/>
        </authorList>
    </citation>
    <scope>NUCLEOTIDE SEQUENCE [LARGE SCALE GENOMIC DNA]</scope>
    <source>
        <strain evidence="1 2">S-93</strain>
    </source>
</reference>
<sequence>MLCRHKRTPVRKDFASVISNHWNGTNDHKWQLLASLGKAVDGQNYMARSDHYCQILSSEGA</sequence>
<dbReference type="EMBL" id="BLAJ01000002">
    <property type="protein sequence ID" value="GES48707.1"/>
    <property type="molecule type" value="Genomic_DNA"/>
</dbReference>
<keyword evidence="2" id="KW-1185">Reference proteome</keyword>
<comment type="caution">
    <text evidence="1">The sequence shown here is derived from an EMBL/GenBank/DDBJ whole genome shotgun (WGS) entry which is preliminary data.</text>
</comment>
<protein>
    <submittedName>
        <fullName evidence="1">Uncharacterized protein</fullName>
    </submittedName>
</protein>
<proteinExistence type="predicted"/>